<evidence type="ECO:0000313" key="2">
    <source>
        <dbReference type="EMBL" id="SPK72903.1"/>
    </source>
</evidence>
<dbReference type="SUPFAM" id="SSF52980">
    <property type="entry name" value="Restriction endonuclease-like"/>
    <property type="match status" value="1"/>
</dbReference>
<dbReference type="EMBL" id="LT991976">
    <property type="protein sequence ID" value="SPK72903.1"/>
    <property type="molecule type" value="Genomic_DNA"/>
</dbReference>
<dbReference type="RefSeq" id="WP_115662578.1">
    <property type="nucleotide sequence ID" value="NZ_JAYMSA010000001.1"/>
</dbReference>
<dbReference type="Pfam" id="PF04480">
    <property type="entry name" value="DUF559"/>
    <property type="match status" value="1"/>
</dbReference>
<dbReference type="PANTHER" id="PTHR38590:SF1">
    <property type="entry name" value="BLL0828 PROTEIN"/>
    <property type="match status" value="1"/>
</dbReference>
<dbReference type="Gene3D" id="3.40.960.10">
    <property type="entry name" value="VSR Endonuclease"/>
    <property type="match status" value="1"/>
</dbReference>
<protein>
    <recommendedName>
        <fullName evidence="1">DUF559 domain-containing protein</fullName>
    </recommendedName>
</protein>
<organism evidence="2 3">
    <name type="scientific">Cupriavidus taiwanensis</name>
    <dbReference type="NCBI Taxonomy" id="164546"/>
    <lineage>
        <taxon>Bacteria</taxon>
        <taxon>Pseudomonadati</taxon>
        <taxon>Pseudomonadota</taxon>
        <taxon>Betaproteobacteria</taxon>
        <taxon>Burkholderiales</taxon>
        <taxon>Burkholderiaceae</taxon>
        <taxon>Cupriavidus</taxon>
    </lineage>
</organism>
<dbReference type="InterPro" id="IPR007569">
    <property type="entry name" value="DUF559"/>
</dbReference>
<name>A0A375IDQ1_9BURK</name>
<dbReference type="PANTHER" id="PTHR38590">
    <property type="entry name" value="BLL0828 PROTEIN"/>
    <property type="match status" value="1"/>
</dbReference>
<dbReference type="CDD" id="cd01038">
    <property type="entry name" value="Endonuclease_DUF559"/>
    <property type="match status" value="1"/>
</dbReference>
<dbReference type="InterPro" id="IPR011335">
    <property type="entry name" value="Restrct_endonuc-II-like"/>
</dbReference>
<dbReference type="AlphaFoldDB" id="A0A375IDQ1"/>
<accession>A0A375IDQ1</accession>
<evidence type="ECO:0000313" key="3">
    <source>
        <dbReference type="Proteomes" id="UP000255505"/>
    </source>
</evidence>
<proteinExistence type="predicted"/>
<dbReference type="InterPro" id="IPR047216">
    <property type="entry name" value="Endonuclease_DUF559_bact"/>
</dbReference>
<feature type="domain" description="DUF559" evidence="1">
    <location>
        <begin position="5"/>
        <end position="105"/>
    </location>
</feature>
<dbReference type="Proteomes" id="UP000255505">
    <property type="component" value="Chromosome I"/>
</dbReference>
<evidence type="ECO:0000259" key="1">
    <source>
        <dbReference type="Pfam" id="PF04480"/>
    </source>
</evidence>
<sequence length="116" mass="13635">MPKPAFARLLRAHQTNAEQRLWYQLRDRRFMGLKFKRQHQIGPFIVDFVCIDAKLVIEADGGQHGDARDAARDAWFRQQGFHVLRFWNSEVLAQTEAVLETIRQFVLERAFPRGEP</sequence>
<reference evidence="2 3" key="1">
    <citation type="submission" date="2018-01" db="EMBL/GenBank/DDBJ databases">
        <authorList>
            <person name="Gaut B.S."/>
            <person name="Morton B.R."/>
            <person name="Clegg M.T."/>
            <person name="Duvall M.R."/>
        </authorList>
    </citation>
    <scope>NUCLEOTIDE SEQUENCE [LARGE SCALE GENOMIC DNA]</scope>
    <source>
        <strain evidence="2">Cupriavidus taiwanensis LMG 19425</strain>
    </source>
</reference>
<gene>
    <name evidence="2" type="ORF">CT19425_90007</name>
</gene>